<evidence type="ECO:0000256" key="2">
    <source>
        <dbReference type="ARBA" id="ARBA00005642"/>
    </source>
</evidence>
<dbReference type="KEGG" id="cdc:CD196_1176"/>
<dbReference type="HOGENOM" id="CLU_032087_0_1_9"/>
<evidence type="ECO:0000256" key="5">
    <source>
        <dbReference type="HAMAP-Rule" id="MF_01080"/>
    </source>
</evidence>
<evidence type="ECO:0000256" key="3">
    <source>
        <dbReference type="ARBA" id="ARBA00022694"/>
    </source>
</evidence>
<feature type="domain" description="tRNA pseudouridylate synthase B C-terminal" evidence="7">
    <location>
        <begin position="174"/>
        <end position="232"/>
    </location>
</feature>
<dbReference type="PANTHER" id="PTHR13767:SF2">
    <property type="entry name" value="PSEUDOURIDYLATE SYNTHASE TRUB1"/>
    <property type="match status" value="1"/>
</dbReference>
<dbReference type="Proteomes" id="UP000002068">
    <property type="component" value="Chromosome"/>
</dbReference>
<dbReference type="HAMAP" id="MF_01080">
    <property type="entry name" value="TruB_bact"/>
    <property type="match status" value="1"/>
</dbReference>
<evidence type="ECO:0000256" key="4">
    <source>
        <dbReference type="ARBA" id="ARBA00023235"/>
    </source>
</evidence>
<organism evidence="8 9">
    <name type="scientific">Clostridioides difficile (strain CD196)</name>
    <name type="common">Peptoclostridium difficile</name>
    <dbReference type="NCBI Taxonomy" id="645462"/>
    <lineage>
        <taxon>Bacteria</taxon>
        <taxon>Bacillati</taxon>
        <taxon>Bacillota</taxon>
        <taxon>Clostridia</taxon>
        <taxon>Peptostreptococcales</taxon>
        <taxon>Peptostreptococcaceae</taxon>
        <taxon>Clostridioides</taxon>
    </lineage>
</organism>
<dbReference type="NCBIfam" id="TIGR00431">
    <property type="entry name" value="TruB"/>
    <property type="match status" value="1"/>
</dbReference>
<comment type="similarity">
    <text evidence="2 5">Belongs to the pseudouridine synthase TruB family. Type 1 subfamily.</text>
</comment>
<dbReference type="RefSeq" id="WP_009889097.1">
    <property type="nucleotide sequence ID" value="NC_013315.1"/>
</dbReference>
<dbReference type="GO" id="GO:0003723">
    <property type="term" value="F:RNA binding"/>
    <property type="evidence" value="ECO:0007669"/>
    <property type="project" value="InterPro"/>
</dbReference>
<keyword evidence="4 5" id="KW-0413">Isomerase</keyword>
<dbReference type="EC" id="5.4.99.25" evidence="5"/>
<accession>A0A0H3N177</accession>
<comment type="catalytic activity">
    <reaction evidence="1 5">
        <text>uridine(55) in tRNA = pseudouridine(55) in tRNA</text>
        <dbReference type="Rhea" id="RHEA:42532"/>
        <dbReference type="Rhea" id="RHEA-COMP:10101"/>
        <dbReference type="Rhea" id="RHEA-COMP:10102"/>
        <dbReference type="ChEBI" id="CHEBI:65314"/>
        <dbReference type="ChEBI" id="CHEBI:65315"/>
        <dbReference type="EC" id="5.4.99.25"/>
    </reaction>
</comment>
<dbReference type="InterPro" id="IPR002501">
    <property type="entry name" value="PsdUridine_synth_N"/>
</dbReference>
<reference evidence="8 9" key="1">
    <citation type="journal article" date="2009" name="Genome Biol.">
        <title>Comparative genome and phenotypic analysis of Clostridium difficile 027 strains provides insight into the evolution of a hypervirulent bacterium.</title>
        <authorList>
            <person name="Stabler R.A."/>
            <person name="He M."/>
            <person name="Dawson L."/>
            <person name="Martin M."/>
            <person name="Valiente E."/>
            <person name="Corton C."/>
            <person name="Lawley T.D."/>
            <person name="Sebaihia M."/>
            <person name="Quail M.A."/>
            <person name="Rose G."/>
            <person name="Gerding D.N."/>
            <person name="Gibert M."/>
            <person name="Popoff M.R."/>
            <person name="Parkhill J."/>
            <person name="Dougan G."/>
            <person name="Wren B.W."/>
        </authorList>
    </citation>
    <scope>NUCLEOTIDE SEQUENCE [LARGE SCALE GENOMIC DNA]</scope>
    <source>
        <strain evidence="8 9">CD196</strain>
    </source>
</reference>
<dbReference type="GO" id="GO:1990481">
    <property type="term" value="P:mRNA pseudouridine synthesis"/>
    <property type="evidence" value="ECO:0007669"/>
    <property type="project" value="TreeGrafter"/>
</dbReference>
<evidence type="ECO:0000256" key="1">
    <source>
        <dbReference type="ARBA" id="ARBA00000385"/>
    </source>
</evidence>
<dbReference type="SUPFAM" id="SSF55120">
    <property type="entry name" value="Pseudouridine synthase"/>
    <property type="match status" value="1"/>
</dbReference>
<dbReference type="GO" id="GO:0160148">
    <property type="term" value="F:tRNA pseudouridine(55) synthase activity"/>
    <property type="evidence" value="ECO:0007669"/>
    <property type="project" value="UniProtKB-EC"/>
</dbReference>
<dbReference type="EMBL" id="FN538970">
    <property type="protein sequence ID" value="CBA62234.1"/>
    <property type="molecule type" value="Genomic_DNA"/>
</dbReference>
<sequence>MNKIISILKPTGMTSHDVVSRVRKILNIKKVGHTGTLDPDASGVLPICIGKATKVCEVILNKDKSYICELTLGISTDTYDASGEILKKVDDFKFSNEDIERAFDTQRGEINQLPPIYSALKVNGKRMCDLVRSGRQSEITLKTRRVNIKDIKILSIKGNKVMFYVECSKGTYVRSICHDIGEYLGCGAHMSFLNRTSSGKFDLDNSITLEELELFYENKTLDKYLYDIDYVLDSFNYVVLNPNAIKYYSNGGSIDDKRFLKNNFDKDDEVVRVYSTDNFLGLGKLSKHNNTISVKSDKMFI</sequence>
<dbReference type="PANTHER" id="PTHR13767">
    <property type="entry name" value="TRNA-PSEUDOURIDINE SYNTHASE"/>
    <property type="match status" value="1"/>
</dbReference>
<gene>
    <name evidence="5 8" type="primary">truB</name>
    <name evidence="8" type="ordered locus">CD196_1176</name>
</gene>
<comment type="function">
    <text evidence="5">Responsible for synthesis of pseudouridine from uracil-55 in the psi GC loop of transfer RNAs.</text>
</comment>
<evidence type="ECO:0000259" key="6">
    <source>
        <dbReference type="Pfam" id="PF01509"/>
    </source>
</evidence>
<keyword evidence="3 5" id="KW-0819">tRNA processing</keyword>
<dbReference type="InterPro" id="IPR020103">
    <property type="entry name" value="PsdUridine_synth_cat_dom_sf"/>
</dbReference>
<feature type="domain" description="Pseudouridine synthase II N-terminal" evidence="6">
    <location>
        <begin position="23"/>
        <end position="173"/>
    </location>
</feature>
<dbReference type="Pfam" id="PF16198">
    <property type="entry name" value="TruB_C_2"/>
    <property type="match status" value="1"/>
</dbReference>
<dbReference type="Gene3D" id="3.30.2350.10">
    <property type="entry name" value="Pseudouridine synthase"/>
    <property type="match status" value="1"/>
</dbReference>
<evidence type="ECO:0000313" key="9">
    <source>
        <dbReference type="Proteomes" id="UP000002068"/>
    </source>
</evidence>
<dbReference type="CDD" id="cd02573">
    <property type="entry name" value="PseudoU_synth_EcTruB"/>
    <property type="match status" value="1"/>
</dbReference>
<dbReference type="AlphaFoldDB" id="A0A0H3N177"/>
<dbReference type="InterPro" id="IPR014780">
    <property type="entry name" value="tRNA_psdUridine_synth_TruB"/>
</dbReference>
<protein>
    <recommendedName>
        <fullName evidence="5">tRNA pseudouridine synthase B</fullName>
        <ecNumber evidence="5">5.4.99.25</ecNumber>
    </recommendedName>
    <alternativeName>
        <fullName evidence="5">tRNA pseudouridine(55) synthase</fullName>
        <shortName evidence="5">Psi55 synthase</shortName>
    </alternativeName>
    <alternativeName>
        <fullName evidence="5">tRNA pseudouridylate synthase</fullName>
    </alternativeName>
    <alternativeName>
        <fullName evidence="5">tRNA-uridine isomerase</fullName>
    </alternativeName>
</protein>
<dbReference type="InterPro" id="IPR032819">
    <property type="entry name" value="TruB_C"/>
</dbReference>
<name>A0A0H3N177_CLODC</name>
<evidence type="ECO:0000313" key="8">
    <source>
        <dbReference type="EMBL" id="CBA62234.1"/>
    </source>
</evidence>
<feature type="active site" description="Nucleophile" evidence="5">
    <location>
        <position position="38"/>
    </location>
</feature>
<dbReference type="GO" id="GO:0031119">
    <property type="term" value="P:tRNA pseudouridine synthesis"/>
    <property type="evidence" value="ECO:0007669"/>
    <property type="project" value="UniProtKB-UniRule"/>
</dbReference>
<evidence type="ECO:0000259" key="7">
    <source>
        <dbReference type="Pfam" id="PF16198"/>
    </source>
</evidence>
<proteinExistence type="inferred from homology"/>
<dbReference type="Pfam" id="PF01509">
    <property type="entry name" value="TruB_N"/>
    <property type="match status" value="1"/>
</dbReference>